<dbReference type="EMBL" id="AP017924">
    <property type="protein sequence ID" value="BAW19107.1"/>
    <property type="molecule type" value="Genomic_DNA"/>
</dbReference>
<dbReference type="Proteomes" id="UP000222831">
    <property type="component" value="Segment"/>
</dbReference>
<sequence>MDVAFKRCIDLIDEVDILVSESATVAMDGNRLVLSRSRTKDGHQSVQFNRKKSQLLGEMRETFIEPATKAVKLSQLITFCHQTGLELVTHHVTPNVRACALVRAPSFDIVIEDTVS</sequence>
<proteinExistence type="predicted"/>
<name>A0A1L7N0W4_9CAUD</name>
<evidence type="ECO:0000313" key="1">
    <source>
        <dbReference type="EMBL" id="BAW19107.1"/>
    </source>
</evidence>
<dbReference type="RefSeq" id="YP_009598826.1">
    <property type="nucleotide sequence ID" value="NC_041911.1"/>
</dbReference>
<protein>
    <submittedName>
        <fullName evidence="1">Uncharacterized protein</fullName>
    </submittedName>
</protein>
<evidence type="ECO:0000313" key="2">
    <source>
        <dbReference type="Proteomes" id="UP000222831"/>
    </source>
</evidence>
<organism evidence="1 2">
    <name type="scientific">Ralstonia phage RP12</name>
    <dbReference type="NCBI Taxonomy" id="1923889"/>
    <lineage>
        <taxon>Viruses</taxon>
        <taxon>Duplodnaviria</taxon>
        <taxon>Heunggongvirae</taxon>
        <taxon>Uroviricota</taxon>
        <taxon>Caudoviricetes</taxon>
        <taxon>Chimalliviridae</taxon>
        <taxon>Ripduovirus</taxon>
        <taxon>Ripduovirus RP12</taxon>
    </lineage>
</organism>
<reference evidence="1 2" key="1">
    <citation type="submission" date="2016-12" db="EMBL/GenBank/DDBJ databases">
        <title>Characterization of two jumbo phages RP12 and RP31 infecting the phytopathogen Ralstonia solanacearum.</title>
        <authorList>
            <person name="Kawasaki T."/>
            <person name="Yoshikawa G."/>
            <person name="Ogata H."/>
            <person name="Yamada T."/>
        </authorList>
    </citation>
    <scope>NUCLEOTIDE SEQUENCE [LARGE SCALE GENOMIC DNA]</scope>
    <source>
        <strain evidence="1 2">RP12</strain>
    </source>
</reference>
<accession>A0A1L7N0W4</accession>
<dbReference type="KEGG" id="vg:40074528"/>
<dbReference type="GeneID" id="40074528"/>
<keyword evidence="2" id="KW-1185">Reference proteome</keyword>